<evidence type="ECO:0000256" key="1">
    <source>
        <dbReference type="SAM" id="MobiDB-lite"/>
    </source>
</evidence>
<dbReference type="RefSeq" id="XP_031866189.1">
    <property type="nucleotide sequence ID" value="XM_032017546.1"/>
</dbReference>
<sequence length="1301" mass="144640">MNGTPRLPSSFPSTPGSGGRGGNRNGSGSGNATANTSPVGSLSGSGQTRSSLPSVPQTSTTVSSSAPLIPVTLIDAPSQRLYTLAIYGLLLVWRLYDWWLLVEEDTHSIALFVKWACIDLIFLFGVPLLRIPWLEWSDTTCLSAYFLHAFINGMLMFRIPLPIEGWLLFLTKTLFDREMSISENSVRPASILHNASLIMGKQIINILPEGSATMNPDQLTFCIESSHPTVEIPLFFNQTKPQHIELLRFDLETNKNETITLSHKEMKHRTQLDEDVTVINYITKRPGLYRLHNVIDRSKLEVQRRMSDTLVVTCPKGTIKSTSSSKCVGDLSDLTMEIEGTPPLKVVYSRTSNKDRSIHHFQSIQPENFVSPLLSSNRASTVVPAGSQDVSWARAHRISVPLNESMIPSGRWLYSIDEIHDAVGNVAKFSSGADDGENTYPKGTHLEQEFIVHERPVARLSGCDSRSPLMVAKGRSVPLSILYKSTGRDRILDRTQAPGREPPDTSHTITWKFSPLNSLTKTGDHGNEVVEQEFIAKTAHHNPTIREPGLYTITSVKSQFCEGEVKVPESCLLLNPPEPQLTISSQKIDDKCAGNPIGLLVDLNLIGTPPFTVSYITTGPTSSGGEAQTEHDVKVSGLRHQFELKPENAGHYKYHFTSISDSVYESHHLTGAGLVLEQDVKPPAVAVLLAPRQLDACLDGQVEMVVSLHGKQPFTLEYELIYDGKREREKVSGIEEEFYQIKTRPLLKGGEYSLAVTSIQDRTGCKIFLNSEAKFTVRHQRPKASFGYLQGKHTITQVVGEFVELPLRLTGKAPWKVTYRNINITDSRPKQRSASSPNDFIRVLEPGIYEILTVADGQCPGTVDPKASRFEVDWFPTPQIKVADTAAFIEQGNKWLKREVCEGDIDAMEAQLTGEAHISFCSPKVAAILTFAGTPPYNIKYQVRHKSDRGSGSVINKGFEAAFGTATISMETSKAGSYEYTFTEVSDSLYDYYTPSKPLVIEQKVNRKPSASFVKPGQSYKYCKDELAGDEVIPIRLEGVPPFSLEVDIKHQSSSRPETVKIANIESTKYDFRIPHRVLSLGIHHVSVRKVRDSRGCQQKTEYGAPHVQVQVYDVPTIHPSESRTDYCVGERISYTLSGAAPFEIFYTFEGVQRKAKSLSTTFRRIAEKPGNFSITGVSDRASECKARIKTTKLIHAMPSVKISKGKQVWVDIHEGGEVPILFEFWGTPPFEFTYTRSTNARKGQKSQVLETRREVSHEHSKTVMSSQEGTYEVVAIKDKFCSFSTQKADNARGGQKLLQF</sequence>
<comment type="caution">
    <text evidence="7">The sequence shown here is derived from an EMBL/GenBank/DDBJ whole genome shotgun (WGS) entry which is preliminary data.</text>
</comment>
<keyword evidence="8" id="KW-1185">Reference proteome</keyword>
<evidence type="ECO:0000313" key="8">
    <source>
        <dbReference type="Proteomes" id="UP000254866"/>
    </source>
</evidence>
<evidence type="ECO:0000259" key="5">
    <source>
        <dbReference type="Pfam" id="PF24519"/>
    </source>
</evidence>
<name>A0A370TDD8_9HELO</name>
<dbReference type="GO" id="GO:0070762">
    <property type="term" value="C:nuclear pore transmembrane ring"/>
    <property type="evidence" value="ECO:0007669"/>
    <property type="project" value="TreeGrafter"/>
</dbReference>
<evidence type="ECO:0000313" key="7">
    <source>
        <dbReference type="EMBL" id="RDL32467.1"/>
    </source>
</evidence>
<evidence type="ECO:0000259" key="6">
    <source>
        <dbReference type="Pfam" id="PF24527"/>
    </source>
</evidence>
<evidence type="ECO:0000259" key="4">
    <source>
        <dbReference type="Pfam" id="PF24312"/>
    </source>
</evidence>
<dbReference type="Pfam" id="PF23664">
    <property type="entry name" value="Ig_Pom152"/>
    <property type="match status" value="2"/>
</dbReference>
<feature type="domain" description="Nucleoporin POM152 immunoglobulin-like" evidence="2">
    <location>
        <begin position="575"/>
        <end position="682"/>
    </location>
</feature>
<feature type="domain" description="Nucleoporin POM152 N-terminal transmembrane" evidence="3">
    <location>
        <begin position="75"/>
        <end position="160"/>
    </location>
</feature>
<feature type="compositionally biased region" description="Polar residues" evidence="1">
    <location>
        <begin position="38"/>
        <end position="49"/>
    </location>
</feature>
<dbReference type="InterPro" id="IPR056542">
    <property type="entry name" value="Ig-like_POM152_1st"/>
</dbReference>
<feature type="region of interest" description="Disordered" evidence="1">
    <location>
        <begin position="1"/>
        <end position="62"/>
    </location>
</feature>
<dbReference type="GeneID" id="43601772"/>
<evidence type="ECO:0000259" key="2">
    <source>
        <dbReference type="Pfam" id="PF23664"/>
    </source>
</evidence>
<dbReference type="EMBL" id="NPIC01000010">
    <property type="protein sequence ID" value="RDL32467.1"/>
    <property type="molecule type" value="Genomic_DNA"/>
</dbReference>
<proteinExistence type="predicted"/>
<dbReference type="OrthoDB" id="5529162at2759"/>
<protein>
    <recommendedName>
        <fullName evidence="9">Nucleoporin Pom152</fullName>
    </recommendedName>
</protein>
<reference evidence="7 8" key="1">
    <citation type="journal article" date="2018" name="IMA Fungus">
        <title>IMA Genome-F 9: Draft genome sequence of Annulohypoxylon stygium, Aspergillus mulundensis, Berkeleyomyces basicola (syn. Thielaviopsis basicola), Ceratocystis smalleyi, two Cercospora beticola strains, Coleophoma cylindrospora, Fusarium fracticaudum, Phialophora cf. hyalina, and Morchella septimelata.</title>
        <authorList>
            <person name="Wingfield B.D."/>
            <person name="Bills G.F."/>
            <person name="Dong Y."/>
            <person name="Huang W."/>
            <person name="Nel W.J."/>
            <person name="Swalarsk-Parry B.S."/>
            <person name="Vaghefi N."/>
            <person name="Wilken P.M."/>
            <person name="An Z."/>
            <person name="de Beer Z.W."/>
            <person name="De Vos L."/>
            <person name="Chen L."/>
            <person name="Duong T.A."/>
            <person name="Gao Y."/>
            <person name="Hammerbacher A."/>
            <person name="Kikkert J.R."/>
            <person name="Li Y."/>
            <person name="Li H."/>
            <person name="Li K."/>
            <person name="Li Q."/>
            <person name="Liu X."/>
            <person name="Ma X."/>
            <person name="Naidoo K."/>
            <person name="Pethybridge S.J."/>
            <person name="Sun J."/>
            <person name="Steenkamp E.T."/>
            <person name="van der Nest M.A."/>
            <person name="van Wyk S."/>
            <person name="Wingfield M.J."/>
            <person name="Xiong C."/>
            <person name="Yue Q."/>
            <person name="Zhang X."/>
        </authorList>
    </citation>
    <scope>NUCLEOTIDE SEQUENCE [LARGE SCALE GENOMIC DNA]</scope>
    <source>
        <strain evidence="7 8">BP 5553</strain>
    </source>
</reference>
<dbReference type="GO" id="GO:0006606">
    <property type="term" value="P:protein import into nucleus"/>
    <property type="evidence" value="ECO:0007669"/>
    <property type="project" value="TreeGrafter"/>
</dbReference>
<dbReference type="InterPro" id="IPR037701">
    <property type="entry name" value="Pom152"/>
</dbReference>
<dbReference type="InterPro" id="IPR056543">
    <property type="entry name" value="Ig-like_POM152_9th"/>
</dbReference>
<dbReference type="Pfam" id="PF24519">
    <property type="entry name" value="Ig-like_Pom152_1"/>
    <property type="match status" value="1"/>
</dbReference>
<feature type="domain" description="Nucleoporin POM152 Ig-like" evidence="4">
    <location>
        <begin position="1199"/>
        <end position="1288"/>
    </location>
</feature>
<dbReference type="PANTHER" id="PTHR28206:SF1">
    <property type="entry name" value="NUCLEOPORIN POM152"/>
    <property type="match status" value="1"/>
</dbReference>
<accession>A0A370TDD8</accession>
<feature type="domain" description="Nucleoporin POM152 ninth Ig-like" evidence="6">
    <location>
        <begin position="1116"/>
        <end position="1193"/>
    </location>
</feature>
<dbReference type="InterPro" id="IPR056544">
    <property type="entry name" value="Ig_POM152"/>
</dbReference>
<evidence type="ECO:0008006" key="9">
    <source>
        <dbReference type="Google" id="ProtNLM"/>
    </source>
</evidence>
<feature type="domain" description="Nucleoporin POM152 first Ig-like" evidence="5">
    <location>
        <begin position="211"/>
        <end position="311"/>
    </location>
</feature>
<feature type="domain" description="Nucleoporin POM152 Ig-like" evidence="4">
    <location>
        <begin position="455"/>
        <end position="571"/>
    </location>
</feature>
<dbReference type="Pfam" id="PF24527">
    <property type="entry name" value="Ig-like_Pom152_9"/>
    <property type="match status" value="1"/>
</dbReference>
<dbReference type="InterPro" id="IPR056541">
    <property type="entry name" value="Ig-like_POM152"/>
</dbReference>
<dbReference type="Pfam" id="PF24312">
    <property type="entry name" value="Ig-like_POM152"/>
    <property type="match status" value="3"/>
</dbReference>
<organism evidence="7 8">
    <name type="scientific">Venustampulla echinocandica</name>
    <dbReference type="NCBI Taxonomy" id="2656787"/>
    <lineage>
        <taxon>Eukaryota</taxon>
        <taxon>Fungi</taxon>
        <taxon>Dikarya</taxon>
        <taxon>Ascomycota</taxon>
        <taxon>Pezizomycotina</taxon>
        <taxon>Leotiomycetes</taxon>
        <taxon>Helotiales</taxon>
        <taxon>Pleuroascaceae</taxon>
        <taxon>Venustampulla</taxon>
    </lineage>
</organism>
<feature type="compositionally biased region" description="Low complexity" evidence="1">
    <location>
        <begin position="50"/>
        <end position="62"/>
    </location>
</feature>
<dbReference type="PANTHER" id="PTHR28206">
    <property type="entry name" value="NUCLEOPORIN POM152"/>
    <property type="match status" value="1"/>
</dbReference>
<evidence type="ECO:0000259" key="3">
    <source>
        <dbReference type="Pfam" id="PF24097"/>
    </source>
</evidence>
<dbReference type="Pfam" id="PF24097">
    <property type="entry name" value="TMD_POM152"/>
    <property type="match status" value="1"/>
</dbReference>
<feature type="compositionally biased region" description="Gly residues" evidence="1">
    <location>
        <begin position="16"/>
        <end position="29"/>
    </location>
</feature>
<feature type="domain" description="Nucleoporin POM152 Ig-like" evidence="4">
    <location>
        <begin position="781"/>
        <end position="868"/>
    </location>
</feature>
<gene>
    <name evidence="7" type="ORF">BP5553_08923</name>
</gene>
<dbReference type="Proteomes" id="UP000254866">
    <property type="component" value="Unassembled WGS sequence"/>
</dbReference>
<dbReference type="GO" id="GO:0017056">
    <property type="term" value="F:structural constituent of nuclear pore"/>
    <property type="evidence" value="ECO:0007669"/>
    <property type="project" value="InterPro"/>
</dbReference>
<dbReference type="GO" id="GO:0006999">
    <property type="term" value="P:nuclear pore organization"/>
    <property type="evidence" value="ECO:0007669"/>
    <property type="project" value="TreeGrafter"/>
</dbReference>
<dbReference type="STRING" id="2656787.A0A370TDD8"/>
<dbReference type="InterPro" id="IPR056540">
    <property type="entry name" value="TMD_POM152"/>
</dbReference>
<feature type="domain" description="Nucleoporin POM152 immunoglobulin-like" evidence="2">
    <location>
        <begin position="926"/>
        <end position="1006"/>
    </location>
</feature>